<sequence>MHRQMSRQLGDLLENIKAAVFDFDGTLVDSYKIWAKIDQDLFDQLGLVQPPNYEKDIAGKRLPEIAKYIIEHFQLTSVSQERILSCWEESYMKYFSSSVQFIDGAAEFLTYLASKSIAIGIATASTHKLVELFFSNHPEIRALISCVVTSEDVVHSKPAPDVFLKCLESLGAHPSEGIIFEDSLVGLSAATKTGSRVVCILSHPDDHLEKKELSQLQINSYSEYLYQSRTLEES</sequence>
<dbReference type="Gene3D" id="1.10.150.240">
    <property type="entry name" value="Putative phosphatase, domain 2"/>
    <property type="match status" value="1"/>
</dbReference>
<comment type="caution">
    <text evidence="1">The sequence shown here is derived from an EMBL/GenBank/DDBJ whole genome shotgun (WGS) entry which is preliminary data.</text>
</comment>
<dbReference type="PANTHER" id="PTHR18901:SF38">
    <property type="entry name" value="PSEUDOURIDINE-5'-PHOSPHATASE"/>
    <property type="match status" value="1"/>
</dbReference>
<name>V6TGX7_GIAIN</name>
<dbReference type="Gene3D" id="3.40.50.1000">
    <property type="entry name" value="HAD superfamily/HAD-like"/>
    <property type="match status" value="1"/>
</dbReference>
<evidence type="ECO:0000313" key="2">
    <source>
        <dbReference type="Proteomes" id="UP000018320"/>
    </source>
</evidence>
<protein>
    <submittedName>
        <fullName evidence="1">Hydrolase haloacid dehalogenase family</fullName>
    </submittedName>
</protein>
<dbReference type="InterPro" id="IPR006439">
    <property type="entry name" value="HAD-SF_hydro_IA"/>
</dbReference>
<reference evidence="2" key="1">
    <citation type="submission" date="2012-02" db="EMBL/GenBank/DDBJ databases">
        <title>Genome sequencing of Giardia lamblia Genotypes A2 and B isolates (DH and GS) and comparative analysis with the genomes of Genotypes A1 and E (WB and Pig).</title>
        <authorList>
            <person name="Adam R."/>
            <person name="Dahlstrom E."/>
            <person name="Martens C."/>
            <person name="Bruno D."/>
            <person name="Barbian K."/>
            <person name="Porcella S.F."/>
            <person name="Nash T."/>
        </authorList>
    </citation>
    <scope>NUCLEOTIDE SEQUENCE</scope>
    <source>
        <strain evidence="2">DH</strain>
    </source>
</reference>
<dbReference type="GO" id="GO:0016791">
    <property type="term" value="F:phosphatase activity"/>
    <property type="evidence" value="ECO:0007669"/>
    <property type="project" value="TreeGrafter"/>
</dbReference>
<dbReference type="SFLD" id="SFLDS00003">
    <property type="entry name" value="Haloacid_Dehalogenase"/>
    <property type="match status" value="1"/>
</dbReference>
<dbReference type="NCBIfam" id="TIGR01509">
    <property type="entry name" value="HAD-SF-IA-v3"/>
    <property type="match status" value="1"/>
</dbReference>
<dbReference type="PANTHER" id="PTHR18901">
    <property type="entry name" value="2-DEOXYGLUCOSE-6-PHOSPHATE PHOSPHATASE 2"/>
    <property type="match status" value="1"/>
</dbReference>
<dbReference type="VEuPathDB" id="GiardiaDB:QR46_4274"/>
<dbReference type="CDD" id="cd07505">
    <property type="entry name" value="HAD_BPGM-like"/>
    <property type="match status" value="1"/>
</dbReference>
<accession>V6TGX7</accession>
<evidence type="ECO:0000313" key="1">
    <source>
        <dbReference type="EMBL" id="ESU38021.1"/>
    </source>
</evidence>
<gene>
    <name evidence="1" type="ORF">DHA2_150375</name>
</gene>
<dbReference type="AlphaFoldDB" id="V6TGX7"/>
<dbReference type="Proteomes" id="UP000018320">
    <property type="component" value="Unassembled WGS sequence"/>
</dbReference>
<dbReference type="SFLD" id="SFLDG01129">
    <property type="entry name" value="C1.5:_HAD__Beta-PGM__Phosphata"/>
    <property type="match status" value="1"/>
</dbReference>
<dbReference type="InterPro" id="IPR023198">
    <property type="entry name" value="PGP-like_dom2"/>
</dbReference>
<dbReference type="VEuPathDB" id="GiardiaDB:DHA2_150375"/>
<dbReference type="InterPro" id="IPR023214">
    <property type="entry name" value="HAD_sf"/>
</dbReference>
<dbReference type="Pfam" id="PF13419">
    <property type="entry name" value="HAD_2"/>
    <property type="match status" value="1"/>
</dbReference>
<dbReference type="InterPro" id="IPR041492">
    <property type="entry name" value="HAD_2"/>
</dbReference>
<dbReference type="FunFam" id="1.10.150.240:FF:000048">
    <property type="entry name" value="Haloacid dehalogenase-like hydrolase family protein"/>
    <property type="match status" value="1"/>
</dbReference>
<keyword evidence="1" id="KW-0378">Hydrolase</keyword>
<dbReference type="VEuPathDB" id="GiardiaDB:GL50803_0014038"/>
<proteinExistence type="predicted"/>
<dbReference type="VEuPathDB" id="GiardiaDB:GL50581_264"/>
<reference evidence="1 2" key="2">
    <citation type="journal article" date="2013" name="Genome Biol. Evol.">
        <title>Genome sequencing of Giardia lamblia genotypes A2 and B isolates (DH and GS) and comparative analysis with the genomes of genotypes A1 and E (WB and Pig).</title>
        <authorList>
            <person name="Adam R.D."/>
            <person name="Dahlstrom E.W."/>
            <person name="Martens C.A."/>
            <person name="Bruno D.P."/>
            <person name="Barbian K.D."/>
            <person name="Ricklefs S.M."/>
            <person name="Hernandez M.M."/>
            <person name="Narla N.P."/>
            <person name="Patel R.B."/>
            <person name="Porcella S.F."/>
            <person name="Nash T.E."/>
        </authorList>
    </citation>
    <scope>NUCLEOTIDE SEQUENCE [LARGE SCALE GENOMIC DNA]</scope>
    <source>
        <strain evidence="1 2">DH</strain>
    </source>
</reference>
<dbReference type="SUPFAM" id="SSF56784">
    <property type="entry name" value="HAD-like"/>
    <property type="match status" value="1"/>
</dbReference>
<dbReference type="InterPro" id="IPR036412">
    <property type="entry name" value="HAD-like_sf"/>
</dbReference>
<dbReference type="EMBL" id="AHGT01000018">
    <property type="protein sequence ID" value="ESU38021.1"/>
    <property type="molecule type" value="Genomic_DNA"/>
</dbReference>
<organism evidence="1 2">
    <name type="scientific">Giardia intestinalis</name>
    <name type="common">Giardia lamblia</name>
    <dbReference type="NCBI Taxonomy" id="5741"/>
    <lineage>
        <taxon>Eukaryota</taxon>
        <taxon>Metamonada</taxon>
        <taxon>Diplomonadida</taxon>
        <taxon>Hexamitidae</taxon>
        <taxon>Giardiinae</taxon>
        <taxon>Giardia</taxon>
    </lineage>
</organism>